<evidence type="ECO:0000256" key="3">
    <source>
        <dbReference type="ARBA" id="ARBA00023002"/>
    </source>
</evidence>
<feature type="domain" description="DUF6314" evidence="5">
    <location>
        <begin position="587"/>
        <end position="743"/>
    </location>
</feature>
<evidence type="ECO:0000259" key="5">
    <source>
        <dbReference type="Pfam" id="PF19834"/>
    </source>
</evidence>
<dbReference type="Pfam" id="PF07992">
    <property type="entry name" value="Pyr_redox_2"/>
    <property type="match status" value="1"/>
</dbReference>
<keyword evidence="3" id="KW-0560">Oxidoreductase</keyword>
<dbReference type="InterPro" id="IPR023753">
    <property type="entry name" value="FAD/NAD-binding_dom"/>
</dbReference>
<sequence>MKTVCIIGAGPAGLVTAKTLMQRCDFSVTILEAASRVGGMWRGQPGERGDKCSPDMRTNLSSFTVAFSDLSWASVDTSDPVPAPDSFTTLFPKAWQVGRYLETYAHRFGVHPNIIFNQRVVHAKLLEDVKTWEIASVNSVTLEESTQKYDYLIVASGFFGEPIASFDPSANKKLSNIQHSSRFRDLSSLTNSAGKIVVIGGGISGSEAAAQAAFQISSAKTSPGNKKSSHAKSTVYHIINRPFYCLPRYLPQNPHNTEIQDFNLAPKFLPLDFVLYDLSRRGKGEISATITTVPPDKAKKGHEFVRSLIGGDQRGIGGAELVYKPDQMQHPGYTGITDTYTEFVRSGIIVPVQGWVEEVKQREASDLLDITLKHSEPWSTSSTSEAQSNSEITDVTGVIEAIGYKTSLDFLDARTKECLHYDPSCPRVPYLLTRGSIFAREVPTLGFVGFYEGPYWAVMEMQARVIAEAWSRPEYIQGNLTKPEMLHHEDAENMRQAIKERSLQVPQFWMMDYVGLVEEFSRSTDVKRDDSTFGYQSGPAFASRYHDINNAEYANSEPREAINGVAQLIKASKEDHVFVAPAVFRGMQGIWTLKRNITSRNAASPGGTFSGTAHFHPRMPTNAKYSAEYLYVEEGTFKMDTGYSFPATRRYVYRFNERADQITAWFADEDGESVGALFNTWDFYAPDDAYHGWMAQGQHWCNPDTYTNTCEFRFRGASLQTFGIIYQVEGPKKDYTHESWYERPQTEYR</sequence>
<dbReference type="OrthoDB" id="66881at2759"/>
<dbReference type="SUPFAM" id="SSF51905">
    <property type="entry name" value="FAD/NAD(P)-binding domain"/>
    <property type="match status" value="1"/>
</dbReference>
<proteinExistence type="predicted"/>
<dbReference type="Pfam" id="PF19834">
    <property type="entry name" value="DUF6314"/>
    <property type="match status" value="1"/>
</dbReference>
<name>A0A9W8Y880_9PLEO</name>
<dbReference type="PRINTS" id="PR00368">
    <property type="entry name" value="FADPNR"/>
</dbReference>
<keyword evidence="2" id="KW-0274">FAD</keyword>
<keyword evidence="1" id="KW-0285">Flavoprotein</keyword>
<feature type="domain" description="FAD/NAD(P)-binding" evidence="4">
    <location>
        <begin position="3"/>
        <end position="213"/>
    </location>
</feature>
<comment type="caution">
    <text evidence="6">The sequence shown here is derived from an EMBL/GenBank/DDBJ whole genome shotgun (WGS) entry which is preliminary data.</text>
</comment>
<protein>
    <recommendedName>
        <fullName evidence="8">FAD/NAD(P)-binding domain-containing protein</fullName>
    </recommendedName>
</protein>
<keyword evidence="7" id="KW-1185">Reference proteome</keyword>
<evidence type="ECO:0000256" key="2">
    <source>
        <dbReference type="ARBA" id="ARBA00022827"/>
    </source>
</evidence>
<reference evidence="6" key="1">
    <citation type="submission" date="2022-10" db="EMBL/GenBank/DDBJ databases">
        <title>Tapping the CABI collections for fungal endophytes: first genome assemblies for Collariella, Neodidymelliopsis, Ascochyta clinopodiicola, Didymella pomorum, Didymosphaeria variabile, Neocosmospora piperis and Neocucurbitaria cava.</title>
        <authorList>
            <person name="Hill R."/>
        </authorList>
    </citation>
    <scope>NUCLEOTIDE SEQUENCE</scope>
    <source>
        <strain evidence="6">IMI 356814</strain>
    </source>
</reference>
<organism evidence="6 7">
    <name type="scientific">Neocucurbitaria cava</name>
    <dbReference type="NCBI Taxonomy" id="798079"/>
    <lineage>
        <taxon>Eukaryota</taxon>
        <taxon>Fungi</taxon>
        <taxon>Dikarya</taxon>
        <taxon>Ascomycota</taxon>
        <taxon>Pezizomycotina</taxon>
        <taxon>Dothideomycetes</taxon>
        <taxon>Pleosporomycetidae</taxon>
        <taxon>Pleosporales</taxon>
        <taxon>Pleosporineae</taxon>
        <taxon>Cucurbitariaceae</taxon>
        <taxon>Neocucurbitaria</taxon>
    </lineage>
</organism>
<evidence type="ECO:0000313" key="6">
    <source>
        <dbReference type="EMBL" id="KAJ4370741.1"/>
    </source>
</evidence>
<dbReference type="AlphaFoldDB" id="A0A9W8Y880"/>
<dbReference type="InterPro" id="IPR045632">
    <property type="entry name" value="DUF6314"/>
</dbReference>
<evidence type="ECO:0000256" key="1">
    <source>
        <dbReference type="ARBA" id="ARBA00022630"/>
    </source>
</evidence>
<dbReference type="EMBL" id="JAPEUY010000008">
    <property type="protein sequence ID" value="KAJ4370741.1"/>
    <property type="molecule type" value="Genomic_DNA"/>
</dbReference>
<dbReference type="Gene3D" id="3.50.50.60">
    <property type="entry name" value="FAD/NAD(P)-binding domain"/>
    <property type="match status" value="1"/>
</dbReference>
<dbReference type="GO" id="GO:0016491">
    <property type="term" value="F:oxidoreductase activity"/>
    <property type="evidence" value="ECO:0007669"/>
    <property type="project" value="UniProtKB-KW"/>
</dbReference>
<evidence type="ECO:0000259" key="4">
    <source>
        <dbReference type="Pfam" id="PF07992"/>
    </source>
</evidence>
<dbReference type="PANTHER" id="PTHR23023">
    <property type="entry name" value="DIMETHYLANILINE MONOOXYGENASE"/>
    <property type="match status" value="1"/>
</dbReference>
<dbReference type="Proteomes" id="UP001140560">
    <property type="component" value="Unassembled WGS sequence"/>
</dbReference>
<evidence type="ECO:0008006" key="8">
    <source>
        <dbReference type="Google" id="ProtNLM"/>
    </source>
</evidence>
<dbReference type="InterPro" id="IPR036188">
    <property type="entry name" value="FAD/NAD-bd_sf"/>
</dbReference>
<gene>
    <name evidence="6" type="ORF">N0V83_005262</name>
</gene>
<accession>A0A9W8Y880</accession>
<evidence type="ECO:0000313" key="7">
    <source>
        <dbReference type="Proteomes" id="UP001140560"/>
    </source>
</evidence>
<dbReference type="InterPro" id="IPR050346">
    <property type="entry name" value="FMO-like"/>
</dbReference>